<dbReference type="GO" id="GO:0033819">
    <property type="term" value="F:lipoyl(octanoyl) transferase activity"/>
    <property type="evidence" value="ECO:0007669"/>
    <property type="project" value="InterPro"/>
</dbReference>
<dbReference type="Proteomes" id="UP000018877">
    <property type="component" value="Unassembled WGS sequence"/>
</dbReference>
<dbReference type="InterPro" id="IPR024897">
    <property type="entry name" value="LipL"/>
</dbReference>
<proteinExistence type="inferred from homology"/>
<dbReference type="InterPro" id="IPR050664">
    <property type="entry name" value="Octanoyltrans_LipM/LipL"/>
</dbReference>
<gene>
    <name evidence="3" type="primary">lipL</name>
    <name evidence="5" type="ORF">BAVI_06139</name>
</gene>
<comment type="catalytic activity">
    <reaction evidence="3">
        <text>N(6)-octanoyl-L-lysyl-[glycine-cleavage complex H protein] + L-lysyl-[lipoyl-carrier protein] = N(6)-octanoyl-L-lysyl-[lipoyl-carrier protein] + L-lysyl-[glycine-cleavage complex H protein]</text>
        <dbReference type="Rhea" id="RHEA:20213"/>
        <dbReference type="Rhea" id="RHEA-COMP:10500"/>
        <dbReference type="Rhea" id="RHEA-COMP:10501"/>
        <dbReference type="Rhea" id="RHEA-COMP:10503"/>
        <dbReference type="Rhea" id="RHEA-COMP:10504"/>
        <dbReference type="ChEBI" id="CHEBI:29969"/>
        <dbReference type="ChEBI" id="CHEBI:78809"/>
        <dbReference type="EC" id="2.3.1.204"/>
    </reaction>
</comment>
<dbReference type="PANTHER" id="PTHR43679:SF2">
    <property type="entry name" value="OCTANOYL-[GCVH]:PROTEIN N-OCTANOYLTRANSFERASE"/>
    <property type="match status" value="1"/>
</dbReference>
<dbReference type="GO" id="GO:0016874">
    <property type="term" value="F:ligase activity"/>
    <property type="evidence" value="ECO:0007669"/>
    <property type="project" value="UniProtKB-KW"/>
</dbReference>
<dbReference type="Gene3D" id="3.30.930.10">
    <property type="entry name" value="Bira Bifunctional Protein, Domain 2"/>
    <property type="match status" value="1"/>
</dbReference>
<comment type="pathway">
    <text evidence="3">Protein modification; protein lipoylation via endogenous pathway; protein N(6)-(lipoyl)lysine from octanoyl-[acyl-carrier-protein].</text>
</comment>
<comment type="similarity">
    <text evidence="3">Belongs to the octanoyltransferase LipL family.</text>
</comment>
<evidence type="ECO:0000256" key="3">
    <source>
        <dbReference type="HAMAP-Rule" id="MF_02119"/>
    </source>
</evidence>
<reference evidence="5 6" key="1">
    <citation type="journal article" date="2014" name="Environ. Microbiol.">
        <title>The nitrate-ammonifying and nosZ-carrying bacterium Bacillus vireti is a potent source and sink for nitric and nitrous oxide under high nitrate conditions.</title>
        <authorList>
            <person name="Mania D."/>
            <person name="Heylen K."/>
            <person name="van Spanning R.J."/>
            <person name="Frostegard A."/>
        </authorList>
    </citation>
    <scope>NUCLEOTIDE SEQUENCE [LARGE SCALE GENOMIC DNA]</scope>
    <source>
        <strain evidence="5 6">LMG 21834</strain>
    </source>
</reference>
<organism evidence="5 6">
    <name type="scientific">Neobacillus vireti LMG 21834</name>
    <dbReference type="NCBI Taxonomy" id="1131730"/>
    <lineage>
        <taxon>Bacteria</taxon>
        <taxon>Bacillati</taxon>
        <taxon>Bacillota</taxon>
        <taxon>Bacilli</taxon>
        <taxon>Bacillales</taxon>
        <taxon>Bacillaceae</taxon>
        <taxon>Neobacillus</taxon>
    </lineage>
</organism>
<evidence type="ECO:0000256" key="1">
    <source>
        <dbReference type="ARBA" id="ARBA00022679"/>
    </source>
</evidence>
<dbReference type="GO" id="GO:0009249">
    <property type="term" value="P:protein lipoylation"/>
    <property type="evidence" value="ECO:0007669"/>
    <property type="project" value="UniProtKB-UniRule"/>
</dbReference>
<accession>A0AB94IRK0</accession>
<keyword evidence="6" id="KW-1185">Reference proteome</keyword>
<dbReference type="InterPro" id="IPR004143">
    <property type="entry name" value="BPL_LPL_catalytic"/>
</dbReference>
<dbReference type="EMBL" id="ALAN01000043">
    <property type="protein sequence ID" value="ETI69695.1"/>
    <property type="molecule type" value="Genomic_DNA"/>
</dbReference>
<protein>
    <recommendedName>
        <fullName evidence="3">Octanoyl-[GcvH]:protein N-octanoyltransferase</fullName>
        <ecNumber evidence="3">2.3.1.204</ecNumber>
    </recommendedName>
    <alternativeName>
        <fullName evidence="3">Octanoyl-[GcvH]:E2 amidotransferase</fullName>
    </alternativeName>
</protein>
<dbReference type="AlphaFoldDB" id="A0AB94IRK0"/>
<dbReference type="Pfam" id="PF21948">
    <property type="entry name" value="LplA-B_cat"/>
    <property type="match status" value="1"/>
</dbReference>
<evidence type="ECO:0000259" key="4">
    <source>
        <dbReference type="PROSITE" id="PS51733"/>
    </source>
</evidence>
<dbReference type="PROSITE" id="PS51733">
    <property type="entry name" value="BPL_LPL_CATALYTIC"/>
    <property type="match status" value="1"/>
</dbReference>
<dbReference type="HAMAP" id="MF_02119">
    <property type="entry name" value="LipL"/>
    <property type="match status" value="1"/>
</dbReference>
<name>A0AB94IRK0_9BACI</name>
<keyword evidence="2 3" id="KW-0012">Acyltransferase</keyword>
<sequence>MEDLLHQPEWRIIDQSAVGMHFQAIQSFGTDDTICASVGAGEAPATARTWVHHNTIVLGIQDTKLPFLQAGIEFLQQQGYDVIVRNSGGLAVVLDEGVLNISLIFPEAEKGIDINRGYDAMWLLIQKMFADFPFEIEAREIVGSYCPGSYDLSINGKKFAGISQRRLKKGVAVQIYLCVNGSGRNRAELVKQFYQRAKQAEQTKFVYPEIVPEVMASLSELLETDFTIADVMLRLLNQLKENSDFLYAGQLNPFELALFPGYYQRIVERNEQINGNSSIGESDRTKTEA</sequence>
<comment type="miscellaneous">
    <text evidence="3">The reaction proceeds via a thioester-linked acyl-enzyme intermediate.</text>
</comment>
<feature type="active site" description="Acyl-thioester intermediate" evidence="3">
    <location>
        <position position="146"/>
    </location>
</feature>
<dbReference type="SUPFAM" id="SSF55681">
    <property type="entry name" value="Class II aaRS and biotin synthetases"/>
    <property type="match status" value="1"/>
</dbReference>
<evidence type="ECO:0000313" key="6">
    <source>
        <dbReference type="Proteomes" id="UP000018877"/>
    </source>
</evidence>
<keyword evidence="1 3" id="KW-0808">Transferase</keyword>
<dbReference type="InterPro" id="IPR045864">
    <property type="entry name" value="aa-tRNA-synth_II/BPL/LPL"/>
</dbReference>
<dbReference type="PANTHER" id="PTHR43679">
    <property type="entry name" value="OCTANOYLTRANSFERASE LIPM-RELATED"/>
    <property type="match status" value="1"/>
</dbReference>
<dbReference type="RefSeq" id="WP_024027440.1">
    <property type="nucleotide sequence ID" value="NZ_ALAN01000043.1"/>
</dbReference>
<feature type="domain" description="BPL/LPL catalytic" evidence="4">
    <location>
        <begin position="41"/>
        <end position="226"/>
    </location>
</feature>
<feature type="site" description="Lowers pKa of active site Cys" evidence="3">
    <location>
        <position position="158"/>
    </location>
</feature>
<comment type="caution">
    <text evidence="5">The sequence shown here is derived from an EMBL/GenBank/DDBJ whole genome shotgun (WGS) entry which is preliminary data.</text>
</comment>
<keyword evidence="5" id="KW-0436">Ligase</keyword>
<evidence type="ECO:0000313" key="5">
    <source>
        <dbReference type="EMBL" id="ETI69695.1"/>
    </source>
</evidence>
<dbReference type="CDD" id="cd16443">
    <property type="entry name" value="LplA"/>
    <property type="match status" value="1"/>
</dbReference>
<dbReference type="GO" id="GO:0009107">
    <property type="term" value="P:lipoate biosynthetic process"/>
    <property type="evidence" value="ECO:0007669"/>
    <property type="project" value="UniProtKB-UniRule"/>
</dbReference>
<comment type="function">
    <text evidence="3">Catalyzes the amidotransfer (transamidation) of the octanoyl moiety from octanoyl-GcvH to the lipoyl domain of the E2 subunit of lipoate-dependent enzymes.</text>
</comment>
<evidence type="ECO:0000256" key="2">
    <source>
        <dbReference type="ARBA" id="ARBA00023315"/>
    </source>
</evidence>
<dbReference type="EC" id="2.3.1.204" evidence="3"/>